<evidence type="ECO:0000313" key="4">
    <source>
        <dbReference type="EMBL" id="QUO41310.1"/>
    </source>
</evidence>
<dbReference type="EMBL" id="CP073708">
    <property type="protein sequence ID" value="QUO41310.1"/>
    <property type="molecule type" value="Genomic_DNA"/>
</dbReference>
<dbReference type="AlphaFoldDB" id="A0A7T5EKE6"/>
<dbReference type="InterPro" id="IPR024301">
    <property type="entry name" value="Amidase_6"/>
</dbReference>
<keyword evidence="1" id="KW-0732">Signal</keyword>
<dbReference type="KEGG" id="bcop:JD108_20755"/>
<reference evidence="4" key="2">
    <citation type="submission" date="2021-04" db="EMBL/GenBank/DDBJ databases">
        <title>Brevibacillus composti FJAT-54423, complete genome.</title>
        <authorList>
            <person name="Tang R."/>
        </authorList>
    </citation>
    <scope>NUCLEOTIDE SEQUENCE</scope>
    <source>
        <strain evidence="4">FJAT-54424</strain>
    </source>
</reference>
<name>A0A7T5EKE6_9BACL</name>
<evidence type="ECO:0000313" key="3">
    <source>
        <dbReference type="EMBL" id="QQE74228.1"/>
    </source>
</evidence>
<feature type="domain" description="Putative amidase" evidence="2">
    <location>
        <begin position="221"/>
        <end position="379"/>
    </location>
</feature>
<feature type="chain" id="PRO_5032796427" evidence="1">
    <location>
        <begin position="29"/>
        <end position="391"/>
    </location>
</feature>
<evidence type="ECO:0000313" key="6">
    <source>
        <dbReference type="Proteomes" id="UP000677234"/>
    </source>
</evidence>
<dbReference type="RefSeq" id="WP_198827809.1">
    <property type="nucleotide sequence ID" value="NZ_CP066308.1"/>
</dbReference>
<organism evidence="3 5">
    <name type="scientific">Brevibacillus composti</name>
    <dbReference type="NCBI Taxonomy" id="2796470"/>
    <lineage>
        <taxon>Bacteria</taxon>
        <taxon>Bacillati</taxon>
        <taxon>Bacillota</taxon>
        <taxon>Bacilli</taxon>
        <taxon>Bacillales</taxon>
        <taxon>Paenibacillaceae</taxon>
        <taxon>Brevibacillus</taxon>
    </lineage>
</organism>
<dbReference type="PANTHER" id="PTHR40032">
    <property type="entry name" value="EXPORTED PROTEIN-RELATED"/>
    <property type="match status" value="1"/>
</dbReference>
<evidence type="ECO:0000313" key="5">
    <source>
        <dbReference type="Proteomes" id="UP000595847"/>
    </source>
</evidence>
<accession>A0A7T5EKE6</accession>
<dbReference type="Pfam" id="PF12671">
    <property type="entry name" value="Amidase_6"/>
    <property type="match status" value="1"/>
</dbReference>
<sequence length="391" mass="45309">MKFKVSKVQVLLATALAFTLIVPQTMIAVGTGENPSFTKDITNGKQKTVNNYIEEQRKKNKTTDGMTGGINITSTDIRFLKQLDGSKEDNKKRGEQKYKEAIYLLADYAKENDLKVKIDLDDLGFQTYVKRMATKFDTFSDVQMKKVIEFIKFMDLYENFSQNEKIKKYKSAIESGETLSHEEAIDLYSLMPLENNSTEYNESDIINHESEEVTTLSTYPYSRTKAKDYAYKWYNSRNPDYDYYARYNGCDIYDPDCWDRWNDCTNFVSQALYAGGMVTWRNWSGDYNWFYDDYRPTHSWGGAHNFYRHWRYRADLAPKDTDLAVGDAVNADFSGDGHIDHTAIVTAHTSAGRPLVTQHTDDKKDSPLSRWFDAGYTVYGWEMDNANYFEP</sequence>
<evidence type="ECO:0000256" key="1">
    <source>
        <dbReference type="SAM" id="SignalP"/>
    </source>
</evidence>
<dbReference type="Proteomes" id="UP000595847">
    <property type="component" value="Chromosome"/>
</dbReference>
<proteinExistence type="predicted"/>
<keyword evidence="6" id="KW-1185">Reference proteome</keyword>
<gene>
    <name evidence="3" type="ORF">JD108_20755</name>
    <name evidence="4" type="ORF">KDJ56_20690</name>
</gene>
<dbReference type="EMBL" id="CP066308">
    <property type="protein sequence ID" value="QQE74228.1"/>
    <property type="molecule type" value="Genomic_DNA"/>
</dbReference>
<protein>
    <submittedName>
        <fullName evidence="3">Amidase domain-containing protein</fullName>
    </submittedName>
</protein>
<dbReference type="PANTHER" id="PTHR40032:SF1">
    <property type="entry name" value="EXPORTED PROTEIN"/>
    <property type="match status" value="1"/>
</dbReference>
<reference evidence="3 5" key="1">
    <citation type="submission" date="2020-12" db="EMBL/GenBank/DDBJ databases">
        <title>strain FJAT-54423T represents a novel species of the genus Brevibacillus.</title>
        <authorList>
            <person name="Tang R."/>
        </authorList>
    </citation>
    <scope>NUCLEOTIDE SEQUENCE [LARGE SCALE GENOMIC DNA]</scope>
    <source>
        <strain evidence="3 5">FJAT-54423</strain>
    </source>
</reference>
<dbReference type="Proteomes" id="UP000677234">
    <property type="component" value="Chromosome"/>
</dbReference>
<evidence type="ECO:0000259" key="2">
    <source>
        <dbReference type="Pfam" id="PF12671"/>
    </source>
</evidence>
<feature type="signal peptide" evidence="1">
    <location>
        <begin position="1"/>
        <end position="28"/>
    </location>
</feature>